<dbReference type="EMBL" id="BGPR01001427">
    <property type="protein sequence ID" value="GBM53660.1"/>
    <property type="molecule type" value="Genomic_DNA"/>
</dbReference>
<name>A0A4Y2GJ63_ARAVE</name>
<evidence type="ECO:0000256" key="1">
    <source>
        <dbReference type="SAM" id="MobiDB-lite"/>
    </source>
</evidence>
<dbReference type="Proteomes" id="UP000499080">
    <property type="component" value="Unassembled WGS sequence"/>
</dbReference>
<keyword evidence="3" id="KW-1185">Reference proteome</keyword>
<feature type="region of interest" description="Disordered" evidence="1">
    <location>
        <begin position="1"/>
        <end position="39"/>
    </location>
</feature>
<dbReference type="AlphaFoldDB" id="A0A4Y2GJ63"/>
<accession>A0A4Y2GJ63</accession>
<evidence type="ECO:0000313" key="2">
    <source>
        <dbReference type="EMBL" id="GBM53660.1"/>
    </source>
</evidence>
<proteinExistence type="predicted"/>
<organism evidence="2 3">
    <name type="scientific">Araneus ventricosus</name>
    <name type="common">Orbweaver spider</name>
    <name type="synonym">Epeira ventricosa</name>
    <dbReference type="NCBI Taxonomy" id="182803"/>
    <lineage>
        <taxon>Eukaryota</taxon>
        <taxon>Metazoa</taxon>
        <taxon>Ecdysozoa</taxon>
        <taxon>Arthropoda</taxon>
        <taxon>Chelicerata</taxon>
        <taxon>Arachnida</taxon>
        <taxon>Araneae</taxon>
        <taxon>Araneomorphae</taxon>
        <taxon>Entelegynae</taxon>
        <taxon>Araneoidea</taxon>
        <taxon>Araneidae</taxon>
        <taxon>Araneus</taxon>
    </lineage>
</organism>
<comment type="caution">
    <text evidence="2">The sequence shown here is derived from an EMBL/GenBank/DDBJ whole genome shotgun (WGS) entry which is preliminary data.</text>
</comment>
<evidence type="ECO:0000313" key="3">
    <source>
        <dbReference type="Proteomes" id="UP000499080"/>
    </source>
</evidence>
<gene>
    <name evidence="2" type="ORF">AVEN_101665_1</name>
</gene>
<sequence length="84" mass="9233">MQIDNPPSEDATNDLKITNEIVSPPTNSFSEPIPIDDIPNNKIGNEFEYSVTEDTIHNFPNEVIEGTSPVVEHQQPVANLASSE</sequence>
<reference evidence="2 3" key="1">
    <citation type="journal article" date="2019" name="Sci. Rep.">
        <title>Orb-weaving spider Araneus ventricosus genome elucidates the spidroin gene catalogue.</title>
        <authorList>
            <person name="Kono N."/>
            <person name="Nakamura H."/>
            <person name="Ohtoshi R."/>
            <person name="Moran D.A.P."/>
            <person name="Shinohara A."/>
            <person name="Yoshida Y."/>
            <person name="Fujiwara M."/>
            <person name="Mori M."/>
            <person name="Tomita M."/>
            <person name="Arakawa K."/>
        </authorList>
    </citation>
    <scope>NUCLEOTIDE SEQUENCE [LARGE SCALE GENOMIC DNA]</scope>
</reference>
<feature type="compositionally biased region" description="Polar residues" evidence="1">
    <location>
        <begin position="20"/>
        <end position="30"/>
    </location>
</feature>
<protein>
    <submittedName>
        <fullName evidence="2">Uncharacterized protein</fullName>
    </submittedName>
</protein>